<sequence length="298" mass="32219">NMCSASTKSRRRVGIVGYGHLVYPSTGEYLVRELQREGGAHGLELAFVWNRSAERMQGNVEPDQQLRDLERFAERRADLIVEVSHPNISRDFGEMFLQHADYLVGSPTALADAATERRLREASATHGRTLYVPAGAFWGGDDIQKMADRGTLKALTVTMTKHPASFKLEGALRQANAQALAEGAGAGRRVLYEGPVRHLCPLAPNNVNTMAAAAMAAHNLGFDGVTGRLVADSVPSLPDWHIVEIEVRGVGDPPFSVTTTRRNPALPGAVTGNATYASFLSSLLGCCRLFFQLGVHVA</sequence>
<organism evidence="5">
    <name type="scientific">Petromyzon marinus</name>
    <name type="common">Sea lamprey</name>
    <dbReference type="NCBI Taxonomy" id="7757"/>
    <lineage>
        <taxon>Eukaryota</taxon>
        <taxon>Metazoa</taxon>
        <taxon>Chordata</taxon>
        <taxon>Craniata</taxon>
        <taxon>Vertebrata</taxon>
        <taxon>Cyclostomata</taxon>
        <taxon>Hyperoartia</taxon>
        <taxon>Petromyzontiformes</taxon>
        <taxon>Petromyzontidae</taxon>
        <taxon>Petromyzon</taxon>
    </lineage>
</organism>
<comment type="similarity">
    <text evidence="1">Belongs to the L-aspartate dehydrogenase family.</text>
</comment>
<dbReference type="InterPro" id="IPR011182">
    <property type="entry name" value="L-Asp_DH"/>
</dbReference>
<dbReference type="Pfam" id="PF03447">
    <property type="entry name" value="NAD_binding_3"/>
    <property type="match status" value="1"/>
</dbReference>
<dbReference type="GO" id="GO:0033735">
    <property type="term" value="F:aspartate dehydrogenase [NAD(P)+] activity"/>
    <property type="evidence" value="ECO:0007669"/>
    <property type="project" value="InterPro"/>
</dbReference>
<dbReference type="InterPro" id="IPR036291">
    <property type="entry name" value="NAD(P)-bd_dom_sf"/>
</dbReference>
<dbReference type="PANTHER" id="PTHR31873:SF6">
    <property type="entry name" value="ASPARTATE DEHYDROGENASE DOMAIN-CONTAINING PROTEIN"/>
    <property type="match status" value="1"/>
</dbReference>
<dbReference type="OMA" id="KHPTSFK"/>
<dbReference type="PANTHER" id="PTHR31873">
    <property type="entry name" value="L-ASPARTATE DEHYDROGENASE-RELATED"/>
    <property type="match status" value="1"/>
</dbReference>
<dbReference type="Gene3D" id="3.30.360.10">
    <property type="entry name" value="Dihydrodipicolinate Reductase, domain 2"/>
    <property type="match status" value="1"/>
</dbReference>
<dbReference type="SUPFAM" id="SSF51735">
    <property type="entry name" value="NAD(P)-binding Rossmann-fold domains"/>
    <property type="match status" value="1"/>
</dbReference>
<dbReference type="Pfam" id="PF01958">
    <property type="entry name" value="Asp_DH_C"/>
    <property type="match status" value="1"/>
</dbReference>
<proteinExistence type="inferred from homology"/>
<protein>
    <recommendedName>
        <fullName evidence="2">Aspartate dehydrogenase domain-containing protein</fullName>
    </recommendedName>
</protein>
<dbReference type="Ensembl" id="ENSPMAT00000010400.1">
    <property type="protein sequence ID" value="ENSPMAP00000010354.1"/>
    <property type="gene ID" value="ENSPMAG00000009417.1"/>
</dbReference>
<dbReference type="GO" id="GO:0050661">
    <property type="term" value="F:NADP binding"/>
    <property type="evidence" value="ECO:0007669"/>
    <property type="project" value="InterPro"/>
</dbReference>
<dbReference type="PIRSF" id="PIRSF005227">
    <property type="entry name" value="Asp_dh_NAD_syn"/>
    <property type="match status" value="1"/>
</dbReference>
<evidence type="ECO:0000256" key="2">
    <source>
        <dbReference type="ARBA" id="ARBA00020169"/>
    </source>
</evidence>
<dbReference type="HOGENOM" id="CLU_063528_0_0_1"/>
<evidence type="ECO:0000256" key="1">
    <source>
        <dbReference type="ARBA" id="ARBA00008331"/>
    </source>
</evidence>
<dbReference type="Gene3D" id="3.40.50.720">
    <property type="entry name" value="NAD(P)-binding Rossmann-like Domain"/>
    <property type="match status" value="1"/>
</dbReference>
<dbReference type="GO" id="GO:0009435">
    <property type="term" value="P:NAD+ biosynthetic process"/>
    <property type="evidence" value="ECO:0007669"/>
    <property type="project" value="InterPro"/>
</dbReference>
<reference evidence="5" key="1">
    <citation type="submission" date="2025-08" db="UniProtKB">
        <authorList>
            <consortium name="Ensembl"/>
        </authorList>
    </citation>
    <scope>IDENTIFICATION</scope>
</reference>
<feature type="domain" description="Aspartate dehydrogenase" evidence="3">
    <location>
        <begin position="188"/>
        <end position="275"/>
    </location>
</feature>
<evidence type="ECO:0000259" key="4">
    <source>
        <dbReference type="Pfam" id="PF03447"/>
    </source>
</evidence>
<reference evidence="5" key="2">
    <citation type="submission" date="2025-09" db="UniProtKB">
        <authorList>
            <consortium name="Ensembl"/>
        </authorList>
    </citation>
    <scope>IDENTIFICATION</scope>
</reference>
<dbReference type="SUPFAM" id="SSF55347">
    <property type="entry name" value="Glyceraldehyde-3-phosphate dehydrogenase-like, C-terminal domain"/>
    <property type="match status" value="1"/>
</dbReference>
<evidence type="ECO:0000313" key="5">
    <source>
        <dbReference type="Ensembl" id="ENSPMAP00000010354.1"/>
    </source>
</evidence>
<dbReference type="InterPro" id="IPR002811">
    <property type="entry name" value="Asp_DH"/>
</dbReference>
<accession>S4RYR3</accession>
<dbReference type="GeneTree" id="ENSGT00390000004452"/>
<name>S4RYR3_PETMA</name>
<dbReference type="STRING" id="7757.ENSPMAP00000010354"/>
<dbReference type="InterPro" id="IPR005106">
    <property type="entry name" value="Asp/hSer_DH_NAD-bd"/>
</dbReference>
<feature type="domain" description="Aspartate/homoserine dehydrogenase NAD-binding" evidence="4">
    <location>
        <begin position="27"/>
        <end position="133"/>
    </location>
</feature>
<dbReference type="AlphaFoldDB" id="S4RYR3"/>
<evidence type="ECO:0000259" key="3">
    <source>
        <dbReference type="Pfam" id="PF01958"/>
    </source>
</evidence>